<dbReference type="Gene3D" id="3.10.180.10">
    <property type="entry name" value="2,3-Dihydroxybiphenyl 1,2-Dioxygenase, domain 1"/>
    <property type="match status" value="1"/>
</dbReference>
<dbReference type="InterPro" id="IPR029068">
    <property type="entry name" value="Glyas_Bleomycin-R_OHBP_Dase"/>
</dbReference>
<dbReference type="PANTHER" id="PTHR35006:SF2">
    <property type="entry name" value="GLYOXALASE FAMILY PROTEIN (AFU_ORTHOLOGUE AFUA_5G14830)"/>
    <property type="match status" value="1"/>
</dbReference>
<evidence type="ECO:0000259" key="1">
    <source>
        <dbReference type="PROSITE" id="PS51819"/>
    </source>
</evidence>
<dbReference type="SUPFAM" id="SSF54593">
    <property type="entry name" value="Glyoxalase/Bleomycin resistance protein/Dihydroxybiphenyl dioxygenase"/>
    <property type="match status" value="1"/>
</dbReference>
<feature type="domain" description="VOC" evidence="1">
    <location>
        <begin position="8"/>
        <end position="132"/>
    </location>
</feature>
<dbReference type="EMBL" id="JAOVZQ010000001">
    <property type="protein sequence ID" value="MCY0095772.1"/>
    <property type="molecule type" value="Genomic_DNA"/>
</dbReference>
<evidence type="ECO:0000313" key="2">
    <source>
        <dbReference type="EMBL" id="MCY0095772.1"/>
    </source>
</evidence>
<dbReference type="Pfam" id="PF00903">
    <property type="entry name" value="Glyoxalase"/>
    <property type="match status" value="1"/>
</dbReference>
<proteinExistence type="predicted"/>
<keyword evidence="3" id="KW-1185">Reference proteome</keyword>
<dbReference type="CDD" id="cd07262">
    <property type="entry name" value="VOC_like"/>
    <property type="match status" value="1"/>
</dbReference>
<dbReference type="PROSITE" id="PS51819">
    <property type="entry name" value="VOC"/>
    <property type="match status" value="1"/>
</dbReference>
<protein>
    <submittedName>
        <fullName evidence="2">VOC family protein</fullName>
    </submittedName>
</protein>
<accession>A0ABT3YIX1</accession>
<dbReference type="Proteomes" id="UP001081283">
    <property type="component" value="Unassembled WGS sequence"/>
</dbReference>
<gene>
    <name evidence="2" type="ORF">OEG82_17345</name>
</gene>
<comment type="caution">
    <text evidence="2">The sequence shown here is derived from an EMBL/GenBank/DDBJ whole genome shotgun (WGS) entry which is preliminary data.</text>
</comment>
<dbReference type="PANTHER" id="PTHR35006">
    <property type="entry name" value="GLYOXALASE FAMILY PROTEIN (AFU_ORTHOLOGUE AFUA_5G14830)"/>
    <property type="match status" value="1"/>
</dbReference>
<dbReference type="InterPro" id="IPR037523">
    <property type="entry name" value="VOC_core"/>
</dbReference>
<sequence length="138" mass="14892">MTTELKMMLDHVSLSVADMDSAKRFYAAILAELGMELVGEVTAEQSGSVAHAGFGIGRKGQLWIAEDGLQTPSAHICFRADSRRAVRAFHAAGLAHGGSDNGAPGIREIYHPEYYAAFVTDPEGHNIEAVCFEPEDEQ</sequence>
<dbReference type="InterPro" id="IPR004360">
    <property type="entry name" value="Glyas_Fos-R_dOase_dom"/>
</dbReference>
<evidence type="ECO:0000313" key="3">
    <source>
        <dbReference type="Proteomes" id="UP001081283"/>
    </source>
</evidence>
<reference evidence="2" key="1">
    <citation type="submission" date="2022-10" db="EMBL/GenBank/DDBJ databases">
        <title>Hoeflea sp. J2-29, isolated from marine algae.</title>
        <authorList>
            <person name="Kristyanto S."/>
            <person name="Kim J.M."/>
            <person name="Jeon C.O."/>
        </authorList>
    </citation>
    <scope>NUCLEOTIDE SEQUENCE</scope>
    <source>
        <strain evidence="2">J2-29</strain>
    </source>
</reference>
<organism evidence="2 3">
    <name type="scientific">Hoeflea ulvae</name>
    <dbReference type="NCBI Taxonomy" id="2983764"/>
    <lineage>
        <taxon>Bacteria</taxon>
        <taxon>Pseudomonadati</taxon>
        <taxon>Pseudomonadota</taxon>
        <taxon>Alphaproteobacteria</taxon>
        <taxon>Hyphomicrobiales</taxon>
        <taxon>Rhizobiaceae</taxon>
        <taxon>Hoeflea</taxon>
    </lineage>
</organism>
<dbReference type="RefSeq" id="WP_267613644.1">
    <property type="nucleotide sequence ID" value="NZ_JAOVZQ010000001.1"/>
</dbReference>
<name>A0ABT3YIX1_9HYPH</name>